<proteinExistence type="predicted"/>
<evidence type="ECO:0000313" key="1">
    <source>
        <dbReference type="EMBL" id="KAG2210689.1"/>
    </source>
</evidence>
<comment type="caution">
    <text evidence="1">The sequence shown here is derived from an EMBL/GenBank/DDBJ whole genome shotgun (WGS) entry which is preliminary data.</text>
</comment>
<dbReference type="AlphaFoldDB" id="A0A8H7RFW7"/>
<organism evidence="1 2">
    <name type="scientific">Circinella minor</name>
    <dbReference type="NCBI Taxonomy" id="1195481"/>
    <lineage>
        <taxon>Eukaryota</taxon>
        <taxon>Fungi</taxon>
        <taxon>Fungi incertae sedis</taxon>
        <taxon>Mucoromycota</taxon>
        <taxon>Mucoromycotina</taxon>
        <taxon>Mucoromycetes</taxon>
        <taxon>Mucorales</taxon>
        <taxon>Lichtheimiaceae</taxon>
        <taxon>Circinella</taxon>
    </lineage>
</organism>
<keyword evidence="2" id="KW-1185">Reference proteome</keyword>
<evidence type="ECO:0000313" key="2">
    <source>
        <dbReference type="Proteomes" id="UP000646827"/>
    </source>
</evidence>
<reference evidence="1 2" key="1">
    <citation type="submission" date="2020-12" db="EMBL/GenBank/DDBJ databases">
        <title>Metabolic potential, ecology and presence of endohyphal bacteria is reflected in genomic diversity of Mucoromycotina.</title>
        <authorList>
            <person name="Muszewska A."/>
            <person name="Okrasinska A."/>
            <person name="Steczkiewicz K."/>
            <person name="Drgas O."/>
            <person name="Orlowska M."/>
            <person name="Perlinska-Lenart U."/>
            <person name="Aleksandrzak-Piekarczyk T."/>
            <person name="Szatraj K."/>
            <person name="Zielenkiewicz U."/>
            <person name="Pilsyk S."/>
            <person name="Malc E."/>
            <person name="Mieczkowski P."/>
            <person name="Kruszewska J.S."/>
            <person name="Biernat P."/>
            <person name="Pawlowska J."/>
        </authorList>
    </citation>
    <scope>NUCLEOTIDE SEQUENCE [LARGE SCALE GENOMIC DNA]</scope>
    <source>
        <strain evidence="1 2">CBS 142.35</strain>
    </source>
</reference>
<name>A0A8H7RFW7_9FUNG</name>
<gene>
    <name evidence="1" type="ORF">INT45_013742</name>
</gene>
<accession>A0A8H7RFW7</accession>
<dbReference type="Proteomes" id="UP000646827">
    <property type="component" value="Unassembled WGS sequence"/>
</dbReference>
<dbReference type="EMBL" id="JAEPRB010000902">
    <property type="protein sequence ID" value="KAG2210689.1"/>
    <property type="molecule type" value="Genomic_DNA"/>
</dbReference>
<sequence>MPPKASQDIQELKRQLTSIAADQHTLYDAQNDLANMVNELKSDIKTRTDELLSAIADLKESSLSFQTISRSISFDQTNPSDSNNLFTSSTQESNSIESATSAASLLARRQYYFENVVPAPRKAVISRGKRKKVRDKVTKDHIINKVVKGKQNSSTVTARYNDI</sequence>
<protein>
    <submittedName>
        <fullName evidence="1">Uncharacterized protein</fullName>
    </submittedName>
</protein>